<dbReference type="Gene3D" id="6.10.140.2220">
    <property type="match status" value="1"/>
</dbReference>
<evidence type="ECO:0000256" key="3">
    <source>
        <dbReference type="ARBA" id="ARBA00022691"/>
    </source>
</evidence>
<accession>A0A6A6UYG7</accession>
<feature type="compositionally biased region" description="Polar residues" evidence="7">
    <location>
        <begin position="1"/>
        <end position="17"/>
    </location>
</feature>
<name>A0A6A6UYG7_9PLEO</name>
<dbReference type="PROSITE" id="PS50280">
    <property type="entry name" value="SET"/>
    <property type="match status" value="1"/>
</dbReference>
<dbReference type="CDD" id="cd20071">
    <property type="entry name" value="SET_SMYD"/>
    <property type="match status" value="1"/>
</dbReference>
<evidence type="ECO:0000313" key="10">
    <source>
        <dbReference type="Proteomes" id="UP000799440"/>
    </source>
</evidence>
<organism evidence="9 10">
    <name type="scientific">Sporormia fimetaria CBS 119925</name>
    <dbReference type="NCBI Taxonomy" id="1340428"/>
    <lineage>
        <taxon>Eukaryota</taxon>
        <taxon>Fungi</taxon>
        <taxon>Dikarya</taxon>
        <taxon>Ascomycota</taxon>
        <taxon>Pezizomycotina</taxon>
        <taxon>Dothideomycetes</taxon>
        <taxon>Pleosporomycetidae</taxon>
        <taxon>Pleosporales</taxon>
        <taxon>Sporormiaceae</taxon>
        <taxon>Sporormia</taxon>
    </lineage>
</organism>
<evidence type="ECO:0000256" key="2">
    <source>
        <dbReference type="ARBA" id="ARBA00022679"/>
    </source>
</evidence>
<gene>
    <name evidence="9" type="ORF">M011DRAFT_462671</name>
</gene>
<dbReference type="PANTHER" id="PTHR46402:SF2">
    <property type="entry name" value="HISTONE-LYSINE N-TRIMETHYLTRANSFERASE SMYD5"/>
    <property type="match status" value="1"/>
</dbReference>
<protein>
    <recommendedName>
        <fullName evidence="5">Histone-lysine N-methyltransferase SET5</fullName>
    </recommendedName>
    <alternativeName>
        <fullName evidence="4">SET domain-containing protein 5</fullName>
    </alternativeName>
</protein>
<keyword evidence="2" id="KW-0808">Transferase</keyword>
<reference evidence="9" key="1">
    <citation type="journal article" date="2020" name="Stud. Mycol.">
        <title>101 Dothideomycetes genomes: a test case for predicting lifestyles and emergence of pathogens.</title>
        <authorList>
            <person name="Haridas S."/>
            <person name="Albert R."/>
            <person name="Binder M."/>
            <person name="Bloem J."/>
            <person name="Labutti K."/>
            <person name="Salamov A."/>
            <person name="Andreopoulos B."/>
            <person name="Baker S."/>
            <person name="Barry K."/>
            <person name="Bills G."/>
            <person name="Bluhm B."/>
            <person name="Cannon C."/>
            <person name="Castanera R."/>
            <person name="Culley D."/>
            <person name="Daum C."/>
            <person name="Ezra D."/>
            <person name="Gonzalez J."/>
            <person name="Henrissat B."/>
            <person name="Kuo A."/>
            <person name="Liang C."/>
            <person name="Lipzen A."/>
            <person name="Lutzoni F."/>
            <person name="Magnuson J."/>
            <person name="Mondo S."/>
            <person name="Nolan M."/>
            <person name="Ohm R."/>
            <person name="Pangilinan J."/>
            <person name="Park H.-J."/>
            <person name="Ramirez L."/>
            <person name="Alfaro M."/>
            <person name="Sun H."/>
            <person name="Tritt A."/>
            <person name="Yoshinaga Y."/>
            <person name="Zwiers L.-H."/>
            <person name="Turgeon B."/>
            <person name="Goodwin S."/>
            <person name="Spatafora J."/>
            <person name="Crous P."/>
            <person name="Grigoriev I."/>
        </authorList>
    </citation>
    <scope>NUCLEOTIDE SEQUENCE</scope>
    <source>
        <strain evidence="9">CBS 119925</strain>
    </source>
</reference>
<dbReference type="Pfam" id="PF00856">
    <property type="entry name" value="SET"/>
    <property type="match status" value="1"/>
</dbReference>
<dbReference type="InterPro" id="IPR046341">
    <property type="entry name" value="SET_dom_sf"/>
</dbReference>
<dbReference type="GO" id="GO:0045814">
    <property type="term" value="P:negative regulation of gene expression, epigenetic"/>
    <property type="evidence" value="ECO:0007669"/>
    <property type="project" value="TreeGrafter"/>
</dbReference>
<evidence type="ECO:0000313" key="9">
    <source>
        <dbReference type="EMBL" id="KAF2742131.1"/>
    </source>
</evidence>
<dbReference type="Proteomes" id="UP000799440">
    <property type="component" value="Unassembled WGS sequence"/>
</dbReference>
<dbReference type="Gene3D" id="2.170.270.10">
    <property type="entry name" value="SET domain"/>
    <property type="match status" value="1"/>
</dbReference>
<keyword evidence="1" id="KW-0489">Methyltransferase</keyword>
<dbReference type="GO" id="GO:0032259">
    <property type="term" value="P:methylation"/>
    <property type="evidence" value="ECO:0007669"/>
    <property type="project" value="UniProtKB-KW"/>
</dbReference>
<dbReference type="GO" id="GO:0042799">
    <property type="term" value="F:histone H4K20 methyltransferase activity"/>
    <property type="evidence" value="ECO:0007669"/>
    <property type="project" value="TreeGrafter"/>
</dbReference>
<dbReference type="SUPFAM" id="SSF82199">
    <property type="entry name" value="SET domain"/>
    <property type="match status" value="1"/>
</dbReference>
<proteinExistence type="predicted"/>
<dbReference type="InterPro" id="IPR011990">
    <property type="entry name" value="TPR-like_helical_dom_sf"/>
</dbReference>
<evidence type="ECO:0000256" key="6">
    <source>
        <dbReference type="ARBA" id="ARBA00048619"/>
    </source>
</evidence>
<evidence type="ECO:0000256" key="7">
    <source>
        <dbReference type="SAM" id="MobiDB-lite"/>
    </source>
</evidence>
<dbReference type="InterPro" id="IPR001214">
    <property type="entry name" value="SET_dom"/>
</dbReference>
<dbReference type="PANTHER" id="PTHR46402">
    <property type="entry name" value="SET AND MYND DOMAIN-CONTAINING PROTEIN 5"/>
    <property type="match status" value="1"/>
</dbReference>
<keyword evidence="3" id="KW-0949">S-adenosyl-L-methionine</keyword>
<evidence type="ECO:0000259" key="8">
    <source>
        <dbReference type="PROSITE" id="PS50280"/>
    </source>
</evidence>
<dbReference type="OrthoDB" id="438641at2759"/>
<dbReference type="EMBL" id="MU006614">
    <property type="protein sequence ID" value="KAF2742131.1"/>
    <property type="molecule type" value="Genomic_DNA"/>
</dbReference>
<dbReference type="SUPFAM" id="SSF48452">
    <property type="entry name" value="TPR-like"/>
    <property type="match status" value="1"/>
</dbReference>
<sequence length="507" mass="55655">MTRNLTTPSIYRTNAAQTDPPDPRSAEAATQGVEECTRRILESPYDPELWTERAGYFLKLNYPELAAGDAYKAGLLFDRAAAHAGEEANTTPTQARLKAYMILGQALYDCHGHLEAAEYWEEVAKKVPGDYARGKAAGLRALLEQKERAAAAAGLGGSVQEQKDRLKDGGVLTVRYPWLPERHRTRTPEALTQVNDELTNIEPQYCCLAKSKLDDRESTMGVFATEDIQPGKCVLIDRTPIGACSNSGGFICGNCFGRVKCPPIQSSCCPNLSAHAAHAAMAEPSSELLVYCSAACYDLAMNTYHKALCGKNFEWLHEPARGLELNASPIRPLLVLRLLASCVQTGQNTSPLDLPIISRLQSLTGCGHMDVFTFNESIVAPIRILEQLGVDVFANSNYDTMVLHSAWTRIANNKAGSPDPNRGYIDGLGALLPMLNHSCDPNVESKREDGSTTTRFYTKKHISKGEELCHSYLDVTGMTLEQRQESLWPWFEGLCLCQKCKMESAAA</sequence>
<evidence type="ECO:0000256" key="5">
    <source>
        <dbReference type="ARBA" id="ARBA00044528"/>
    </source>
</evidence>
<evidence type="ECO:0000256" key="1">
    <source>
        <dbReference type="ARBA" id="ARBA00022603"/>
    </source>
</evidence>
<feature type="region of interest" description="Disordered" evidence="7">
    <location>
        <begin position="1"/>
        <end position="33"/>
    </location>
</feature>
<dbReference type="Gene3D" id="1.10.220.160">
    <property type="match status" value="1"/>
</dbReference>
<dbReference type="AlphaFoldDB" id="A0A6A6UYG7"/>
<evidence type="ECO:0000256" key="4">
    <source>
        <dbReference type="ARBA" id="ARBA00042380"/>
    </source>
</evidence>
<comment type="catalytic activity">
    <reaction evidence="6">
        <text>L-lysyl-[histone] + S-adenosyl-L-methionine = N(6)-methyl-L-lysyl-[histone] + S-adenosyl-L-homocysteine + H(+)</text>
        <dbReference type="Rhea" id="RHEA:10024"/>
        <dbReference type="Rhea" id="RHEA-COMP:9845"/>
        <dbReference type="Rhea" id="RHEA-COMP:9846"/>
        <dbReference type="ChEBI" id="CHEBI:15378"/>
        <dbReference type="ChEBI" id="CHEBI:29969"/>
        <dbReference type="ChEBI" id="CHEBI:57856"/>
        <dbReference type="ChEBI" id="CHEBI:59789"/>
        <dbReference type="ChEBI" id="CHEBI:61929"/>
    </reaction>
    <physiologicalReaction direction="left-to-right" evidence="6">
        <dbReference type="Rhea" id="RHEA:10025"/>
    </physiologicalReaction>
</comment>
<feature type="domain" description="SET" evidence="8">
    <location>
        <begin position="204"/>
        <end position="473"/>
    </location>
</feature>
<keyword evidence="10" id="KW-1185">Reference proteome</keyword>